<dbReference type="PANTHER" id="PTHR36558:SF1">
    <property type="entry name" value="RESTRICTION ENDONUCLEASE DOMAIN-CONTAINING PROTEIN-RELATED"/>
    <property type="match status" value="1"/>
</dbReference>
<organism evidence="2 3">
    <name type="scientific">Prochlorothrix hollandica PCC 9006 = CALU 1027</name>
    <dbReference type="NCBI Taxonomy" id="317619"/>
    <lineage>
        <taxon>Bacteria</taxon>
        <taxon>Bacillati</taxon>
        <taxon>Cyanobacteriota</taxon>
        <taxon>Cyanophyceae</taxon>
        <taxon>Prochlorotrichales</taxon>
        <taxon>Prochlorotrichaceae</taxon>
        <taxon>Prochlorothrix</taxon>
    </lineage>
</organism>
<dbReference type="EMBL" id="AJTX02000004">
    <property type="protein sequence ID" value="KKJ00593.1"/>
    <property type="molecule type" value="Genomic_DNA"/>
</dbReference>
<dbReference type="Gene3D" id="3.90.1570.10">
    <property type="entry name" value="tt1808, chain A"/>
    <property type="match status" value="1"/>
</dbReference>
<comment type="caution">
    <text evidence="2">The sequence shown here is derived from an EMBL/GenBank/DDBJ whole genome shotgun (WGS) entry which is preliminary data.</text>
</comment>
<dbReference type="STRING" id="317619.GCA_000332315_01125"/>
<feature type="domain" description="Putative restriction endonuclease" evidence="1">
    <location>
        <begin position="13"/>
        <end position="178"/>
    </location>
</feature>
<reference evidence="2" key="1">
    <citation type="submission" date="2012-04" db="EMBL/GenBank/DDBJ databases">
        <authorList>
            <person name="Borisov I.G."/>
            <person name="Ivanikova N.V."/>
            <person name="Pinevich A.V."/>
        </authorList>
    </citation>
    <scope>NUCLEOTIDE SEQUENCE</scope>
    <source>
        <strain evidence="2">CALU 1027</strain>
    </source>
</reference>
<protein>
    <recommendedName>
        <fullName evidence="1">Putative restriction endonuclease domain-containing protein</fullName>
    </recommendedName>
</protein>
<keyword evidence="3" id="KW-1185">Reference proteome</keyword>
<evidence type="ECO:0000313" key="2">
    <source>
        <dbReference type="EMBL" id="KKJ00593.1"/>
    </source>
</evidence>
<gene>
    <name evidence="2" type="ORF">PROH_11690</name>
</gene>
<dbReference type="InterPro" id="IPR012296">
    <property type="entry name" value="Nuclease_put_TT1808"/>
</dbReference>
<dbReference type="SUPFAM" id="SSF52980">
    <property type="entry name" value="Restriction endonuclease-like"/>
    <property type="match status" value="1"/>
</dbReference>
<dbReference type="AlphaFoldDB" id="A0A0M2PZU9"/>
<evidence type="ECO:0000313" key="3">
    <source>
        <dbReference type="Proteomes" id="UP000034681"/>
    </source>
</evidence>
<dbReference type="Pfam" id="PF05685">
    <property type="entry name" value="Uma2"/>
    <property type="match status" value="1"/>
</dbReference>
<accession>A0A0M2PZU9</accession>
<dbReference type="eggNOG" id="COG4636">
    <property type="taxonomic scope" value="Bacteria"/>
</dbReference>
<dbReference type="Proteomes" id="UP000034681">
    <property type="component" value="Unassembled WGS sequence"/>
</dbReference>
<proteinExistence type="predicted"/>
<dbReference type="PANTHER" id="PTHR36558">
    <property type="entry name" value="GLR1098 PROTEIN"/>
    <property type="match status" value="1"/>
</dbReference>
<name>A0A0M2PZU9_PROHO</name>
<sequence length="191" mass="22151">MLAPSPTHTETAEDYLALDVESDLRHEYRHGEVIPMTGGTPAHNEIIRLLVFLLTADLRKQPYSIFVTDQRLWIPELDRYTYPDVMVTPRPPELRPDRTDTVMNPIFLAEVLSDSTEKYDRGDKFEAYRTIPTFQEYLLITQDKPHVEQYVKQGENQWLFTEYHDLSATVELRSVGVTIALADLYEAVFSE</sequence>
<dbReference type="InterPro" id="IPR008538">
    <property type="entry name" value="Uma2"/>
</dbReference>
<dbReference type="InterPro" id="IPR011335">
    <property type="entry name" value="Restrct_endonuc-II-like"/>
</dbReference>
<dbReference type="CDD" id="cd06260">
    <property type="entry name" value="DUF820-like"/>
    <property type="match status" value="1"/>
</dbReference>
<evidence type="ECO:0000259" key="1">
    <source>
        <dbReference type="Pfam" id="PF05685"/>
    </source>
</evidence>